<feature type="compositionally biased region" description="Low complexity" evidence="1">
    <location>
        <begin position="7"/>
        <end position="24"/>
    </location>
</feature>
<evidence type="ECO:0000313" key="3">
    <source>
        <dbReference type="Proteomes" id="UP000028045"/>
    </source>
</evidence>
<protein>
    <submittedName>
        <fullName evidence="2">Uncharacterized protein</fullName>
    </submittedName>
</protein>
<organism evidence="2 3">
    <name type="scientific">Stachybotrys chartarum (strain CBS 109288 / IBT 7711)</name>
    <name type="common">Toxic black mold</name>
    <name type="synonym">Stilbospora chartarum</name>
    <dbReference type="NCBI Taxonomy" id="1280523"/>
    <lineage>
        <taxon>Eukaryota</taxon>
        <taxon>Fungi</taxon>
        <taxon>Dikarya</taxon>
        <taxon>Ascomycota</taxon>
        <taxon>Pezizomycotina</taxon>
        <taxon>Sordariomycetes</taxon>
        <taxon>Hypocreomycetidae</taxon>
        <taxon>Hypocreales</taxon>
        <taxon>Stachybotryaceae</taxon>
        <taxon>Stachybotrys</taxon>
    </lineage>
</organism>
<proteinExistence type="predicted"/>
<dbReference type="Proteomes" id="UP000028045">
    <property type="component" value="Unassembled WGS sequence"/>
</dbReference>
<name>A0A084B9L9_STACB</name>
<keyword evidence="3" id="KW-1185">Reference proteome</keyword>
<dbReference type="HOGENOM" id="CLU_190133_0_0_1"/>
<reference evidence="2 3" key="1">
    <citation type="journal article" date="2014" name="BMC Genomics">
        <title>Comparative genome sequencing reveals chemotype-specific gene clusters in the toxigenic black mold Stachybotrys.</title>
        <authorList>
            <person name="Semeiks J."/>
            <person name="Borek D."/>
            <person name="Otwinowski Z."/>
            <person name="Grishin N.V."/>
        </authorList>
    </citation>
    <scope>NUCLEOTIDE SEQUENCE [LARGE SCALE GENOMIC DNA]</scope>
    <source>
        <strain evidence="3">CBS 109288 / IBT 7711</strain>
    </source>
</reference>
<dbReference type="AlphaFoldDB" id="A0A084B9L9"/>
<accession>A0A084B9L9</accession>
<feature type="compositionally biased region" description="Low complexity" evidence="1">
    <location>
        <begin position="60"/>
        <end position="79"/>
    </location>
</feature>
<evidence type="ECO:0000256" key="1">
    <source>
        <dbReference type="SAM" id="MobiDB-lite"/>
    </source>
</evidence>
<feature type="region of interest" description="Disordered" evidence="1">
    <location>
        <begin position="1"/>
        <end position="28"/>
    </location>
</feature>
<feature type="region of interest" description="Disordered" evidence="1">
    <location>
        <begin position="54"/>
        <end position="79"/>
    </location>
</feature>
<evidence type="ECO:0000313" key="2">
    <source>
        <dbReference type="EMBL" id="KEY74248.1"/>
    </source>
</evidence>
<sequence>MSPSQSAAAPAATTTATTTATPTALGDNRGIKFEIRTGTNRWTCTLQDRNAYERNKAVRSSSTDSVTTTSSASSIGSSH</sequence>
<gene>
    <name evidence="2" type="ORF">S7711_10361</name>
</gene>
<dbReference type="OrthoDB" id="5221152at2759"/>
<dbReference type="EMBL" id="KL647645">
    <property type="protein sequence ID" value="KEY74248.1"/>
    <property type="molecule type" value="Genomic_DNA"/>
</dbReference>